<accession>A0A5D8Q9I8</accession>
<dbReference type="GO" id="GO:0005886">
    <property type="term" value="C:plasma membrane"/>
    <property type="evidence" value="ECO:0007669"/>
    <property type="project" value="UniProtKB-SubCell"/>
</dbReference>
<dbReference type="GO" id="GO:0005524">
    <property type="term" value="F:ATP binding"/>
    <property type="evidence" value="ECO:0007669"/>
    <property type="project" value="UniProtKB-UniRule"/>
</dbReference>
<dbReference type="Pfam" id="PF00401">
    <property type="entry name" value="ATP-synt_DE"/>
    <property type="match status" value="1"/>
</dbReference>
<dbReference type="InterPro" id="IPR001469">
    <property type="entry name" value="ATP_synth_F1_dsu/esu"/>
</dbReference>
<keyword evidence="6 8" id="KW-0139">CF(1)</keyword>
<evidence type="ECO:0000259" key="11">
    <source>
        <dbReference type="Pfam" id="PF02823"/>
    </source>
</evidence>
<dbReference type="CDD" id="cd12152">
    <property type="entry name" value="F1-ATPase_delta"/>
    <property type="match status" value="1"/>
</dbReference>
<dbReference type="NCBIfam" id="TIGR01216">
    <property type="entry name" value="ATP_synt_epsi"/>
    <property type="match status" value="1"/>
</dbReference>
<evidence type="ECO:0000256" key="6">
    <source>
        <dbReference type="ARBA" id="ARBA00023196"/>
    </source>
</evidence>
<dbReference type="GO" id="GO:0046933">
    <property type="term" value="F:proton-transporting ATP synthase activity, rotational mechanism"/>
    <property type="evidence" value="ECO:0007669"/>
    <property type="project" value="UniProtKB-UniRule"/>
</dbReference>
<organism evidence="12 13">
    <name type="scientific">Calorimonas adulescens</name>
    <dbReference type="NCBI Taxonomy" id="2606906"/>
    <lineage>
        <taxon>Bacteria</taxon>
        <taxon>Bacillati</taxon>
        <taxon>Bacillota</taxon>
        <taxon>Clostridia</taxon>
        <taxon>Thermoanaerobacterales</taxon>
        <taxon>Thermoanaerobacteraceae</taxon>
        <taxon>Calorimonas</taxon>
    </lineage>
</organism>
<dbReference type="EMBL" id="VTPS01000024">
    <property type="protein sequence ID" value="TZE80779.1"/>
    <property type="molecule type" value="Genomic_DNA"/>
</dbReference>
<comment type="subunit">
    <text evidence="8 9">F-type ATPases have 2 components, CF(1) - the catalytic core - and CF(0) - the membrane proton channel. CF(1) has five subunits: alpha(3), beta(3), gamma(1), delta(1), epsilon(1). CF(0) has three main subunits: a, b and c.</text>
</comment>
<dbReference type="Proteomes" id="UP000322976">
    <property type="component" value="Unassembled WGS sequence"/>
</dbReference>
<evidence type="ECO:0000256" key="1">
    <source>
        <dbReference type="ARBA" id="ARBA00004202"/>
    </source>
</evidence>
<dbReference type="Pfam" id="PF02823">
    <property type="entry name" value="ATP-synt_DE_N"/>
    <property type="match status" value="1"/>
</dbReference>
<keyword evidence="13" id="KW-1185">Reference proteome</keyword>
<name>A0A5D8Q9I8_9THEO</name>
<dbReference type="PANTHER" id="PTHR13822">
    <property type="entry name" value="ATP SYNTHASE DELTA/EPSILON CHAIN"/>
    <property type="match status" value="1"/>
</dbReference>
<protein>
    <recommendedName>
        <fullName evidence="8">ATP synthase epsilon chain</fullName>
    </recommendedName>
    <alternativeName>
        <fullName evidence="8">ATP synthase F1 sector epsilon subunit</fullName>
    </alternativeName>
    <alternativeName>
        <fullName evidence="8">F-ATPase epsilon subunit</fullName>
    </alternativeName>
</protein>
<evidence type="ECO:0000256" key="4">
    <source>
        <dbReference type="ARBA" id="ARBA00023065"/>
    </source>
</evidence>
<dbReference type="SUPFAM" id="SSF51344">
    <property type="entry name" value="Epsilon subunit of F1F0-ATP synthase N-terminal domain"/>
    <property type="match status" value="1"/>
</dbReference>
<gene>
    <name evidence="8 12" type="primary">atpC</name>
    <name evidence="12" type="ORF">FWJ32_12205</name>
</gene>
<dbReference type="InterPro" id="IPR020547">
    <property type="entry name" value="ATP_synth_F1_esu_C"/>
</dbReference>
<comment type="caution">
    <text evidence="12">The sequence shown here is derived from an EMBL/GenBank/DDBJ whole genome shotgun (WGS) entry which is preliminary data.</text>
</comment>
<dbReference type="InterPro" id="IPR036771">
    <property type="entry name" value="ATPsynth_dsu/esu_N"/>
</dbReference>
<dbReference type="InterPro" id="IPR036794">
    <property type="entry name" value="ATP_F1_dsu/esu_C_sf"/>
</dbReference>
<feature type="domain" description="ATP synthase F1 complex delta/epsilon subunit N-terminal" evidence="11">
    <location>
        <begin position="4"/>
        <end position="82"/>
    </location>
</feature>
<dbReference type="InterPro" id="IPR020546">
    <property type="entry name" value="ATP_synth_F1_dsu/esu_N"/>
</dbReference>
<keyword evidence="4 8" id="KW-0406">Ion transport</keyword>
<evidence type="ECO:0000313" key="13">
    <source>
        <dbReference type="Proteomes" id="UP000322976"/>
    </source>
</evidence>
<keyword evidence="8" id="KW-0375">Hydrogen ion transport</keyword>
<keyword evidence="5 8" id="KW-0472">Membrane</keyword>
<evidence type="ECO:0000259" key="10">
    <source>
        <dbReference type="Pfam" id="PF00401"/>
    </source>
</evidence>
<dbReference type="RefSeq" id="WP_149546243.1">
    <property type="nucleotide sequence ID" value="NZ_VTPS01000024.1"/>
</dbReference>
<keyword evidence="3 8" id="KW-0813">Transport</keyword>
<evidence type="ECO:0000256" key="2">
    <source>
        <dbReference type="ARBA" id="ARBA00005712"/>
    </source>
</evidence>
<evidence type="ECO:0000256" key="8">
    <source>
        <dbReference type="HAMAP-Rule" id="MF_00530"/>
    </source>
</evidence>
<dbReference type="HAMAP" id="MF_00530">
    <property type="entry name" value="ATP_synth_epsil_bac"/>
    <property type="match status" value="1"/>
</dbReference>
<keyword evidence="7 8" id="KW-0066">ATP synthesis</keyword>
<evidence type="ECO:0000313" key="12">
    <source>
        <dbReference type="EMBL" id="TZE80779.1"/>
    </source>
</evidence>
<dbReference type="Gene3D" id="2.60.15.10">
    <property type="entry name" value="F0F1 ATP synthase delta/epsilon subunit, N-terminal"/>
    <property type="match status" value="1"/>
</dbReference>
<evidence type="ECO:0000256" key="3">
    <source>
        <dbReference type="ARBA" id="ARBA00022448"/>
    </source>
</evidence>
<dbReference type="SUPFAM" id="SSF46604">
    <property type="entry name" value="Epsilon subunit of F1F0-ATP synthase C-terminal domain"/>
    <property type="match status" value="1"/>
</dbReference>
<dbReference type="Gene3D" id="1.20.5.440">
    <property type="entry name" value="ATP synthase delta/epsilon subunit, C-terminal domain"/>
    <property type="match status" value="1"/>
</dbReference>
<dbReference type="PANTHER" id="PTHR13822:SF10">
    <property type="entry name" value="ATP SYNTHASE EPSILON CHAIN, CHLOROPLASTIC"/>
    <property type="match status" value="1"/>
</dbReference>
<dbReference type="AlphaFoldDB" id="A0A5D8Q9I8"/>
<comment type="similarity">
    <text evidence="2 8 9">Belongs to the ATPase epsilon chain family.</text>
</comment>
<reference evidence="12 13" key="1">
    <citation type="submission" date="2019-08" db="EMBL/GenBank/DDBJ databases">
        <title>Calorimonas adulescens gen. nov., sp. nov., an anaerobic thermophilic bacterium from Sakhalin hot spring.</title>
        <authorList>
            <person name="Khomyakova M.A."/>
            <person name="Merkel A.Y."/>
            <person name="Novikov A."/>
            <person name="Bonch-Osmolovskaya E.A."/>
            <person name="Slobodkin A.I."/>
        </authorList>
    </citation>
    <scope>NUCLEOTIDE SEQUENCE [LARGE SCALE GENOMIC DNA]</scope>
    <source>
        <strain evidence="12 13">A05MB</strain>
    </source>
</reference>
<dbReference type="GO" id="GO:0045259">
    <property type="term" value="C:proton-transporting ATP synthase complex"/>
    <property type="evidence" value="ECO:0007669"/>
    <property type="project" value="UniProtKB-KW"/>
</dbReference>
<proteinExistence type="inferred from homology"/>
<evidence type="ECO:0000256" key="7">
    <source>
        <dbReference type="ARBA" id="ARBA00023310"/>
    </source>
</evidence>
<evidence type="ECO:0000256" key="9">
    <source>
        <dbReference type="RuleBase" id="RU003656"/>
    </source>
</evidence>
<keyword evidence="8" id="KW-1003">Cell membrane</keyword>
<evidence type="ECO:0000256" key="5">
    <source>
        <dbReference type="ARBA" id="ARBA00023136"/>
    </source>
</evidence>
<comment type="subcellular location">
    <subcellularLocation>
        <location evidence="1 8">Cell membrane</location>
        <topology evidence="1 8">Peripheral membrane protein</topology>
    </subcellularLocation>
</comment>
<feature type="domain" description="ATP synthase epsilon subunit C-terminal" evidence="10">
    <location>
        <begin position="86"/>
        <end position="131"/>
    </location>
</feature>
<comment type="function">
    <text evidence="8">Produces ATP from ADP in the presence of a proton gradient across the membrane.</text>
</comment>
<sequence>MSKFHLTINTPTRKFFEDDVDSVVVKTYDGEIGILKGHEPIVIPVEVGPITIRNDDNVKRAYIAGGFMNVMGDIVEIFSDDALWPEEIDTRRAEEAKMRAEERMRAKKSQEEFIRARAALARAMARLEVAEKGQKAMR</sequence>